<gene>
    <name evidence="2" type="ORF">OE88DRAFT_1664081</name>
</gene>
<reference evidence="2 3" key="1">
    <citation type="journal article" date="2019" name="Nat. Ecol. Evol.">
        <title>Megaphylogeny resolves global patterns of mushroom evolution.</title>
        <authorList>
            <person name="Varga T."/>
            <person name="Krizsan K."/>
            <person name="Foldi C."/>
            <person name="Dima B."/>
            <person name="Sanchez-Garcia M."/>
            <person name="Sanchez-Ramirez S."/>
            <person name="Szollosi G.J."/>
            <person name="Szarkandi J.G."/>
            <person name="Papp V."/>
            <person name="Albert L."/>
            <person name="Andreopoulos W."/>
            <person name="Angelini C."/>
            <person name="Antonin V."/>
            <person name="Barry K.W."/>
            <person name="Bougher N.L."/>
            <person name="Buchanan P."/>
            <person name="Buyck B."/>
            <person name="Bense V."/>
            <person name="Catcheside P."/>
            <person name="Chovatia M."/>
            <person name="Cooper J."/>
            <person name="Damon W."/>
            <person name="Desjardin D."/>
            <person name="Finy P."/>
            <person name="Geml J."/>
            <person name="Haridas S."/>
            <person name="Hughes K."/>
            <person name="Justo A."/>
            <person name="Karasinski D."/>
            <person name="Kautmanova I."/>
            <person name="Kiss B."/>
            <person name="Kocsube S."/>
            <person name="Kotiranta H."/>
            <person name="LaButti K.M."/>
            <person name="Lechner B.E."/>
            <person name="Liimatainen K."/>
            <person name="Lipzen A."/>
            <person name="Lukacs Z."/>
            <person name="Mihaltcheva S."/>
            <person name="Morgado L.N."/>
            <person name="Niskanen T."/>
            <person name="Noordeloos M.E."/>
            <person name="Ohm R.A."/>
            <person name="Ortiz-Santana B."/>
            <person name="Ovrebo C."/>
            <person name="Racz N."/>
            <person name="Riley R."/>
            <person name="Savchenko A."/>
            <person name="Shiryaev A."/>
            <person name="Soop K."/>
            <person name="Spirin V."/>
            <person name="Szebenyi C."/>
            <person name="Tomsovsky M."/>
            <person name="Tulloss R.E."/>
            <person name="Uehling J."/>
            <person name="Grigoriev I.V."/>
            <person name="Vagvolgyi C."/>
            <person name="Papp T."/>
            <person name="Martin F.M."/>
            <person name="Miettinen O."/>
            <person name="Hibbett D.S."/>
            <person name="Nagy L.G."/>
        </authorList>
    </citation>
    <scope>NUCLEOTIDE SEQUENCE [LARGE SCALE GENOMIC DNA]</scope>
    <source>
        <strain evidence="2 3">OMC1185</strain>
    </source>
</reference>
<evidence type="ECO:0000313" key="2">
    <source>
        <dbReference type="EMBL" id="TFK48871.1"/>
    </source>
</evidence>
<name>A0A5C3N538_9AGAM</name>
<dbReference type="AlphaFoldDB" id="A0A5C3N538"/>
<dbReference type="EMBL" id="ML213518">
    <property type="protein sequence ID" value="TFK48871.1"/>
    <property type="molecule type" value="Genomic_DNA"/>
</dbReference>
<evidence type="ECO:0000313" key="3">
    <source>
        <dbReference type="Proteomes" id="UP000305948"/>
    </source>
</evidence>
<sequence>MAEAVPDGAPVAPDSADAEYAPGFEGPSRLNYSATLSNNTEFCVLFFICSCDAVR</sequence>
<accession>A0A5C3N538</accession>
<evidence type="ECO:0000256" key="1">
    <source>
        <dbReference type="SAM" id="MobiDB-lite"/>
    </source>
</evidence>
<feature type="region of interest" description="Disordered" evidence="1">
    <location>
        <begin position="1"/>
        <end position="20"/>
    </location>
</feature>
<protein>
    <submittedName>
        <fullName evidence="2">Uncharacterized protein</fullName>
    </submittedName>
</protein>
<keyword evidence="3" id="KW-1185">Reference proteome</keyword>
<dbReference type="Proteomes" id="UP000305948">
    <property type="component" value="Unassembled WGS sequence"/>
</dbReference>
<proteinExistence type="predicted"/>
<organism evidence="2 3">
    <name type="scientific">Heliocybe sulcata</name>
    <dbReference type="NCBI Taxonomy" id="5364"/>
    <lineage>
        <taxon>Eukaryota</taxon>
        <taxon>Fungi</taxon>
        <taxon>Dikarya</taxon>
        <taxon>Basidiomycota</taxon>
        <taxon>Agaricomycotina</taxon>
        <taxon>Agaricomycetes</taxon>
        <taxon>Gloeophyllales</taxon>
        <taxon>Gloeophyllaceae</taxon>
        <taxon>Heliocybe</taxon>
    </lineage>
</organism>